<evidence type="ECO:0000313" key="5">
    <source>
        <dbReference type="Proteomes" id="UP000254124"/>
    </source>
</evidence>
<dbReference type="InterPro" id="IPR044016">
    <property type="entry name" value="Big_13"/>
</dbReference>
<gene>
    <name evidence="4" type="ORF">NCTC7295_01293</name>
</gene>
<feature type="region of interest" description="Disordered" evidence="1">
    <location>
        <begin position="196"/>
        <end position="217"/>
    </location>
</feature>
<reference evidence="4 5" key="1">
    <citation type="submission" date="2018-06" db="EMBL/GenBank/DDBJ databases">
        <authorList>
            <consortium name="Pathogen Informatics"/>
            <person name="Doyle S."/>
        </authorList>
    </citation>
    <scope>NUCLEOTIDE SEQUENCE [LARGE SCALE GENOMIC DNA]</scope>
    <source>
        <strain evidence="4 5">NCTC7295</strain>
    </source>
</reference>
<feature type="compositionally biased region" description="Polar residues" evidence="1">
    <location>
        <begin position="206"/>
        <end position="217"/>
    </location>
</feature>
<proteinExistence type="predicted"/>
<sequence>MLTGPLQNNDRTDEAKPLFSGQGEPGNTITIKEGSTIIGSATVDENGRWTFMPTTPLSDGEHTFTVEQSDQAGNVSRVTTTPTIIVDTTPPDAAAIDNVAKDGSTVSGTAEAGSTVSIYDPAGNYLGSAITGDNNQFNITLNPAQTHGERLEARIQDAVGNIGPVTEFTASDSQYPAQPIILTVTDDAGAFTGLLKNGDATDDNRPTLSGTAEPGSTISISDNGFPVPTFPLLSLTLTANGALPPRLRFLMATMSLPLPPQTIAAPADSPSPLPLISTRSHRCWKTWRLAISATNSPAPRKQVVLWLSKIVREICSVAERQAMTVPSQ</sequence>
<dbReference type="Proteomes" id="UP000254124">
    <property type="component" value="Unassembled WGS sequence"/>
</dbReference>
<feature type="domain" description="Bacterial Ig-like" evidence="3">
    <location>
        <begin position="3"/>
        <end position="88"/>
    </location>
</feature>
<dbReference type="Pfam" id="PF17936">
    <property type="entry name" value="Big_6"/>
    <property type="match status" value="1"/>
</dbReference>
<evidence type="ECO:0000259" key="3">
    <source>
        <dbReference type="Pfam" id="PF19077"/>
    </source>
</evidence>
<dbReference type="Gene3D" id="2.60.40.10">
    <property type="entry name" value="Immunoglobulins"/>
    <property type="match status" value="3"/>
</dbReference>
<evidence type="ECO:0000313" key="4">
    <source>
        <dbReference type="EMBL" id="SUG13702.1"/>
    </source>
</evidence>
<dbReference type="InterPro" id="IPR041498">
    <property type="entry name" value="Big_6"/>
</dbReference>
<dbReference type="InterPro" id="IPR013783">
    <property type="entry name" value="Ig-like_fold"/>
</dbReference>
<name>A0A379S080_SALER</name>
<dbReference type="AlphaFoldDB" id="A0A379S080"/>
<evidence type="ECO:0000256" key="1">
    <source>
        <dbReference type="SAM" id="MobiDB-lite"/>
    </source>
</evidence>
<dbReference type="Pfam" id="PF19077">
    <property type="entry name" value="Big_13"/>
    <property type="match status" value="1"/>
</dbReference>
<accession>A0A379S080</accession>
<dbReference type="EMBL" id="UGWZ01000001">
    <property type="protein sequence ID" value="SUG13702.1"/>
    <property type="molecule type" value="Genomic_DNA"/>
</dbReference>
<organism evidence="4 5">
    <name type="scientific">Salmonella enterica subsp. arizonae</name>
    <dbReference type="NCBI Taxonomy" id="59203"/>
    <lineage>
        <taxon>Bacteria</taxon>
        <taxon>Pseudomonadati</taxon>
        <taxon>Pseudomonadota</taxon>
        <taxon>Gammaproteobacteria</taxon>
        <taxon>Enterobacterales</taxon>
        <taxon>Enterobacteriaceae</taxon>
        <taxon>Salmonella</taxon>
    </lineage>
</organism>
<feature type="region of interest" description="Disordered" evidence="1">
    <location>
        <begin position="1"/>
        <end position="29"/>
    </location>
</feature>
<protein>
    <submittedName>
        <fullName evidence="4">Large repetitive protein</fullName>
    </submittedName>
</protein>
<evidence type="ECO:0000259" key="2">
    <source>
        <dbReference type="Pfam" id="PF17936"/>
    </source>
</evidence>
<dbReference type="NCBIfam" id="NF033510">
    <property type="entry name" value="Ca_tandemer"/>
    <property type="match status" value="2"/>
</dbReference>
<feature type="domain" description="Bacterial Ig" evidence="2">
    <location>
        <begin position="91"/>
        <end position="172"/>
    </location>
</feature>